<evidence type="ECO:0000313" key="2">
    <source>
        <dbReference type="Proteomes" id="UP000289738"/>
    </source>
</evidence>
<proteinExistence type="predicted"/>
<keyword evidence="2" id="KW-1185">Reference proteome</keyword>
<reference evidence="1 2" key="1">
    <citation type="submission" date="2019-01" db="EMBL/GenBank/DDBJ databases">
        <title>Sequencing of cultivated peanut Arachis hypogaea provides insights into genome evolution and oil improvement.</title>
        <authorList>
            <person name="Chen X."/>
        </authorList>
    </citation>
    <scope>NUCLEOTIDE SEQUENCE [LARGE SCALE GENOMIC DNA]</scope>
    <source>
        <strain evidence="2">cv. Fuhuasheng</strain>
        <tissue evidence="1">Leaves</tissue>
    </source>
</reference>
<dbReference type="PANTHER" id="PTHR37212">
    <property type="entry name" value="ACTIN PROTEIN 2/3 COMPLEX SUBUNIT-LIKE PROTEIN"/>
    <property type="match status" value="1"/>
</dbReference>
<sequence>MPKKAFPELGSCNLLQSFLNNELNSLVELAAEKGCYVLHSSNEELRNSSSDFWCAILSCGKELDQLPVKIDSDTGEPPQNIRVWLKFVTACCLIRVAQLESLGVGEALKDQGVCRWNYVLRNVQQHVRSFSQFPSSSAMVSITVLKRSQKAKQSEESLREVIVQNDILKRLYHTEDAPQDMMEMRAEIVAMLKSLSLHPYVQELKANKEELRVEKLKDKGRLEKALVEEEGKGKGLRCFGGITAVFSNFGSGCGSLGNVKADEVFEDTVAVVA</sequence>
<dbReference type="Proteomes" id="UP000289738">
    <property type="component" value="Chromosome A03"/>
</dbReference>
<dbReference type="EMBL" id="SDMP01000003">
    <property type="protein sequence ID" value="RYR70392.1"/>
    <property type="molecule type" value="Genomic_DNA"/>
</dbReference>
<dbReference type="InterPro" id="IPR022251">
    <property type="entry name" value="DUF3774_wound-induced"/>
</dbReference>
<dbReference type="STRING" id="3818.A0A445E4M6"/>
<protein>
    <submittedName>
        <fullName evidence="1">Uncharacterized protein</fullName>
    </submittedName>
</protein>
<dbReference type="AlphaFoldDB" id="A0A445E4M6"/>
<gene>
    <name evidence="1" type="ORF">Ahy_A03g016888</name>
</gene>
<dbReference type="PANTHER" id="PTHR37212:SF2">
    <property type="entry name" value="ACTIN PROTEIN 2_3 COMPLEX SUBUNIT-LIKE PROTEIN"/>
    <property type="match status" value="1"/>
</dbReference>
<accession>A0A445E4M6</accession>
<comment type="caution">
    <text evidence="1">The sequence shown here is derived from an EMBL/GenBank/DDBJ whole genome shotgun (WGS) entry which is preliminary data.</text>
</comment>
<evidence type="ECO:0000313" key="1">
    <source>
        <dbReference type="EMBL" id="RYR70392.1"/>
    </source>
</evidence>
<name>A0A445E4M6_ARAHY</name>
<dbReference type="Pfam" id="PF12609">
    <property type="entry name" value="DUF3774"/>
    <property type="match status" value="1"/>
</dbReference>
<organism evidence="1 2">
    <name type="scientific">Arachis hypogaea</name>
    <name type="common">Peanut</name>
    <dbReference type="NCBI Taxonomy" id="3818"/>
    <lineage>
        <taxon>Eukaryota</taxon>
        <taxon>Viridiplantae</taxon>
        <taxon>Streptophyta</taxon>
        <taxon>Embryophyta</taxon>
        <taxon>Tracheophyta</taxon>
        <taxon>Spermatophyta</taxon>
        <taxon>Magnoliopsida</taxon>
        <taxon>eudicotyledons</taxon>
        <taxon>Gunneridae</taxon>
        <taxon>Pentapetalae</taxon>
        <taxon>rosids</taxon>
        <taxon>fabids</taxon>
        <taxon>Fabales</taxon>
        <taxon>Fabaceae</taxon>
        <taxon>Papilionoideae</taxon>
        <taxon>50 kb inversion clade</taxon>
        <taxon>dalbergioids sensu lato</taxon>
        <taxon>Dalbergieae</taxon>
        <taxon>Pterocarpus clade</taxon>
        <taxon>Arachis</taxon>
    </lineage>
</organism>